<evidence type="ECO:0000256" key="5">
    <source>
        <dbReference type="ARBA" id="ARBA00022833"/>
    </source>
</evidence>
<organism evidence="10 11">
    <name type="scientific">Desulfonauticus submarinus</name>
    <dbReference type="NCBI Taxonomy" id="206665"/>
    <lineage>
        <taxon>Bacteria</taxon>
        <taxon>Pseudomonadati</taxon>
        <taxon>Thermodesulfobacteriota</taxon>
        <taxon>Desulfovibrionia</taxon>
        <taxon>Desulfovibrionales</taxon>
        <taxon>Desulfonauticaceae</taxon>
        <taxon>Desulfonauticus</taxon>
    </lineage>
</organism>
<gene>
    <name evidence="10" type="ORF">SAMN04488516_101141</name>
</gene>
<accession>A0A1G9ZR94</accession>
<keyword evidence="6" id="KW-0482">Metalloprotease</keyword>
<evidence type="ECO:0000256" key="6">
    <source>
        <dbReference type="ARBA" id="ARBA00023049"/>
    </source>
</evidence>
<keyword evidence="7" id="KW-0802">TPR repeat</keyword>
<evidence type="ECO:0000256" key="3">
    <source>
        <dbReference type="ARBA" id="ARBA00022723"/>
    </source>
</evidence>
<dbReference type="GO" id="GO:0046872">
    <property type="term" value="F:metal ion binding"/>
    <property type="evidence" value="ECO:0007669"/>
    <property type="project" value="UniProtKB-KW"/>
</dbReference>
<feature type="coiled-coil region" evidence="8">
    <location>
        <begin position="431"/>
        <end position="458"/>
    </location>
</feature>
<keyword evidence="3" id="KW-0479">Metal-binding</keyword>
<keyword evidence="11" id="KW-1185">Reference proteome</keyword>
<dbReference type="AlphaFoldDB" id="A0A1G9ZR94"/>
<dbReference type="GO" id="GO:0016020">
    <property type="term" value="C:membrane"/>
    <property type="evidence" value="ECO:0007669"/>
    <property type="project" value="TreeGrafter"/>
</dbReference>
<evidence type="ECO:0000259" key="9">
    <source>
        <dbReference type="Pfam" id="PF01435"/>
    </source>
</evidence>
<dbReference type="EMBL" id="FNIN01000001">
    <property type="protein sequence ID" value="SDN23899.1"/>
    <property type="molecule type" value="Genomic_DNA"/>
</dbReference>
<feature type="domain" description="Peptidase M48" evidence="9">
    <location>
        <begin position="57"/>
        <end position="243"/>
    </location>
</feature>
<comment type="cofactor">
    <cofactor evidence="1">
        <name>Zn(2+)</name>
        <dbReference type="ChEBI" id="CHEBI:29105"/>
    </cofactor>
</comment>
<dbReference type="RefSeq" id="WP_092061834.1">
    <property type="nucleotide sequence ID" value="NZ_FNIN01000001.1"/>
</dbReference>
<dbReference type="STRING" id="206665.SAMN04488516_101141"/>
<evidence type="ECO:0000313" key="10">
    <source>
        <dbReference type="EMBL" id="SDN23899.1"/>
    </source>
</evidence>
<dbReference type="PANTHER" id="PTHR22726">
    <property type="entry name" value="METALLOENDOPEPTIDASE OMA1"/>
    <property type="match status" value="1"/>
</dbReference>
<feature type="repeat" description="TPR" evidence="7">
    <location>
        <begin position="321"/>
        <end position="354"/>
    </location>
</feature>
<dbReference type="Proteomes" id="UP000199602">
    <property type="component" value="Unassembled WGS sequence"/>
</dbReference>
<keyword evidence="8" id="KW-0175">Coiled coil</keyword>
<keyword evidence="2 10" id="KW-0645">Protease</keyword>
<dbReference type="InterPro" id="IPR011990">
    <property type="entry name" value="TPR-like_helical_dom_sf"/>
</dbReference>
<dbReference type="PROSITE" id="PS50005">
    <property type="entry name" value="TPR"/>
    <property type="match status" value="1"/>
</dbReference>
<evidence type="ECO:0000256" key="1">
    <source>
        <dbReference type="ARBA" id="ARBA00001947"/>
    </source>
</evidence>
<dbReference type="OrthoDB" id="9810445at2"/>
<dbReference type="InterPro" id="IPR001915">
    <property type="entry name" value="Peptidase_M48"/>
</dbReference>
<dbReference type="InterPro" id="IPR019734">
    <property type="entry name" value="TPR_rpt"/>
</dbReference>
<name>A0A1G9ZR94_9BACT</name>
<evidence type="ECO:0000256" key="8">
    <source>
        <dbReference type="SAM" id="Coils"/>
    </source>
</evidence>
<keyword evidence="4" id="KW-0378">Hydrolase</keyword>
<sequence>MIFRTVRFILSIFLFCFYPYTCNAFGEFSLKKEAELGKKFKKIIRSHLPLIQDPEINSYVRQMVFKLAKSAPYYPFKIEVDVVQNNAMNAFATLAGYMVVYSGMVEKVDSDSELAGVLAHELAHLTQRHVAKNIERSQLVSVGSILTLLAGILVGGNTQAGQALMIGSIAGAQSALLKYTRENEREADQIGLNYLVKAGYDPWGMVEVFKKIRKQRWLSGGTLPSYLSTHPAVEERIGYLEDRLKRLRVKSELKKSVELQLVQTLLRSKYNSPKVALHYFKGNSCYDLLGKGIVYARLNALEKAKKYFILLNDIPDCKKNAVFYREIGKFYYQYGELNKALLNLQKSFLLNSKDSLTLFYYARALAEEGLIKEAEKYFQECLVKMFYNANVHEIVGIFYGKHNKMFKAHLHLAYAYLLQHKIKKFKFHLKKVKLLAKTSSQKRELEKLQKEYKELTNNY</sequence>
<proteinExistence type="predicted"/>
<dbReference type="Pfam" id="PF01435">
    <property type="entry name" value="Peptidase_M48"/>
    <property type="match status" value="1"/>
</dbReference>
<evidence type="ECO:0000256" key="2">
    <source>
        <dbReference type="ARBA" id="ARBA00022670"/>
    </source>
</evidence>
<dbReference type="PANTHER" id="PTHR22726:SF1">
    <property type="entry name" value="METALLOENDOPEPTIDASE OMA1, MITOCHONDRIAL"/>
    <property type="match status" value="1"/>
</dbReference>
<reference evidence="10 11" key="1">
    <citation type="submission" date="2016-10" db="EMBL/GenBank/DDBJ databases">
        <authorList>
            <person name="de Groot N.N."/>
        </authorList>
    </citation>
    <scope>NUCLEOTIDE SEQUENCE [LARGE SCALE GENOMIC DNA]</scope>
    <source>
        <strain evidence="10 11">DSM 15269</strain>
    </source>
</reference>
<keyword evidence="5" id="KW-0862">Zinc</keyword>
<dbReference type="GO" id="GO:0051603">
    <property type="term" value="P:proteolysis involved in protein catabolic process"/>
    <property type="evidence" value="ECO:0007669"/>
    <property type="project" value="TreeGrafter"/>
</dbReference>
<evidence type="ECO:0000256" key="4">
    <source>
        <dbReference type="ARBA" id="ARBA00022801"/>
    </source>
</evidence>
<protein>
    <submittedName>
        <fullName evidence="10">Putative Zn-dependent protease, contains TPR repeats</fullName>
    </submittedName>
</protein>
<dbReference type="SUPFAM" id="SSF48452">
    <property type="entry name" value="TPR-like"/>
    <property type="match status" value="1"/>
</dbReference>
<evidence type="ECO:0000256" key="7">
    <source>
        <dbReference type="PROSITE-ProRule" id="PRU00339"/>
    </source>
</evidence>
<dbReference type="CDD" id="cd07333">
    <property type="entry name" value="M48C_bepA_like"/>
    <property type="match status" value="1"/>
</dbReference>
<dbReference type="Gene3D" id="3.30.2010.10">
    <property type="entry name" value="Metalloproteases ('zincins'), catalytic domain"/>
    <property type="match status" value="1"/>
</dbReference>
<evidence type="ECO:0000313" key="11">
    <source>
        <dbReference type="Proteomes" id="UP000199602"/>
    </source>
</evidence>
<dbReference type="GO" id="GO:0004222">
    <property type="term" value="F:metalloendopeptidase activity"/>
    <property type="evidence" value="ECO:0007669"/>
    <property type="project" value="InterPro"/>
</dbReference>
<dbReference type="Gene3D" id="1.25.40.10">
    <property type="entry name" value="Tetratricopeptide repeat domain"/>
    <property type="match status" value="1"/>
</dbReference>
<dbReference type="InterPro" id="IPR051156">
    <property type="entry name" value="Mito/Outer_Membr_Metalloprot"/>
</dbReference>